<organism evidence="1 2">
    <name type="scientific">Peribacillus deserti</name>
    <dbReference type="NCBI Taxonomy" id="673318"/>
    <lineage>
        <taxon>Bacteria</taxon>
        <taxon>Bacillati</taxon>
        <taxon>Bacillota</taxon>
        <taxon>Bacilli</taxon>
        <taxon>Bacillales</taxon>
        <taxon>Bacillaceae</taxon>
        <taxon>Peribacillus</taxon>
    </lineage>
</organism>
<keyword evidence="2" id="KW-1185">Reference proteome</keyword>
<proteinExistence type="predicted"/>
<evidence type="ECO:0000313" key="2">
    <source>
        <dbReference type="Proteomes" id="UP000823486"/>
    </source>
</evidence>
<accession>A0ABS2QFB3</accession>
<dbReference type="Proteomes" id="UP000823486">
    <property type="component" value="Unassembled WGS sequence"/>
</dbReference>
<gene>
    <name evidence="1" type="ORF">JOC77_001132</name>
</gene>
<sequence>MYFLIILWNEKVYAPFKGSIHIIKNKDSLVQYGKVKEELKASSTGLFGKELQGAMAIITVGIKIDNLVSN</sequence>
<reference evidence="1 2" key="1">
    <citation type="submission" date="2021-01" db="EMBL/GenBank/DDBJ databases">
        <title>Genomic Encyclopedia of Type Strains, Phase IV (KMG-IV): sequencing the most valuable type-strain genomes for metagenomic binning, comparative biology and taxonomic classification.</title>
        <authorList>
            <person name="Goeker M."/>
        </authorList>
    </citation>
    <scope>NUCLEOTIDE SEQUENCE [LARGE SCALE GENOMIC DNA]</scope>
    <source>
        <strain evidence="1 2">DSM 105482</strain>
    </source>
</reference>
<comment type="caution">
    <text evidence="1">The sequence shown here is derived from an EMBL/GenBank/DDBJ whole genome shotgun (WGS) entry which is preliminary data.</text>
</comment>
<protein>
    <submittedName>
        <fullName evidence="1">Uncharacterized protein</fullName>
    </submittedName>
</protein>
<dbReference type="EMBL" id="JAFBFI010000003">
    <property type="protein sequence ID" value="MBM7691725.1"/>
    <property type="molecule type" value="Genomic_DNA"/>
</dbReference>
<name>A0ABS2QFB3_9BACI</name>
<evidence type="ECO:0000313" key="1">
    <source>
        <dbReference type="EMBL" id="MBM7691725.1"/>
    </source>
</evidence>
<dbReference type="RefSeq" id="WP_204539785.1">
    <property type="nucleotide sequence ID" value="NZ_JAFBFI010000003.1"/>
</dbReference>